<sequence length="194" mass="21813">MQRIDSNYKTSVIEGGKKSGNCTDGCCRIYTNDCSNTHGVFFAKNAMKTNMYTVGTNFQTGILRNTIHSQQPLIQFPLLPPAPVRCTSSNTNMLFHGDITIDFKSENSLVMGAKRKRVSFSENITSSQKPKTNSKQGMGARSKKSINRKKKQKETQTQTQKKIQELITPVYLQHPKTTIFDVNNCPTATEIWPE</sequence>
<feature type="compositionally biased region" description="Basic residues" evidence="1">
    <location>
        <begin position="141"/>
        <end position="152"/>
    </location>
</feature>
<organism evidence="2 3">
    <name type="scientific">Zancudomyces culisetae</name>
    <name type="common">Gut fungus</name>
    <name type="synonym">Smittium culisetae</name>
    <dbReference type="NCBI Taxonomy" id="1213189"/>
    <lineage>
        <taxon>Eukaryota</taxon>
        <taxon>Fungi</taxon>
        <taxon>Fungi incertae sedis</taxon>
        <taxon>Zoopagomycota</taxon>
        <taxon>Kickxellomycotina</taxon>
        <taxon>Harpellomycetes</taxon>
        <taxon>Harpellales</taxon>
        <taxon>Legeriomycetaceae</taxon>
        <taxon>Zancudomyces</taxon>
    </lineage>
</organism>
<protein>
    <submittedName>
        <fullName evidence="2">Uncharacterized protein</fullName>
    </submittedName>
</protein>
<name>A0A1R1PRD1_ZANCU</name>
<evidence type="ECO:0000256" key="1">
    <source>
        <dbReference type="SAM" id="MobiDB-lite"/>
    </source>
</evidence>
<proteinExistence type="predicted"/>
<gene>
    <name evidence="2" type="ORF">AX774_g2957</name>
</gene>
<evidence type="ECO:0000313" key="3">
    <source>
        <dbReference type="Proteomes" id="UP000188320"/>
    </source>
</evidence>
<comment type="caution">
    <text evidence="2">The sequence shown here is derived from an EMBL/GenBank/DDBJ whole genome shotgun (WGS) entry which is preliminary data.</text>
</comment>
<dbReference type="EMBL" id="LSSK01000382">
    <property type="protein sequence ID" value="OMH83540.1"/>
    <property type="molecule type" value="Genomic_DNA"/>
</dbReference>
<dbReference type="AlphaFoldDB" id="A0A1R1PRD1"/>
<feature type="compositionally biased region" description="Polar residues" evidence="1">
    <location>
        <begin position="120"/>
        <end position="136"/>
    </location>
</feature>
<dbReference type="Proteomes" id="UP000188320">
    <property type="component" value="Unassembled WGS sequence"/>
</dbReference>
<keyword evidence="3" id="KW-1185">Reference proteome</keyword>
<evidence type="ECO:0000313" key="2">
    <source>
        <dbReference type="EMBL" id="OMH83540.1"/>
    </source>
</evidence>
<accession>A0A1R1PRD1</accession>
<feature type="region of interest" description="Disordered" evidence="1">
    <location>
        <begin position="120"/>
        <end position="161"/>
    </location>
</feature>
<reference evidence="3" key="1">
    <citation type="submission" date="2017-01" db="EMBL/GenBank/DDBJ databases">
        <authorList>
            <person name="Wang Y."/>
            <person name="White M."/>
            <person name="Kvist S."/>
            <person name="Moncalvo J.-M."/>
        </authorList>
    </citation>
    <scope>NUCLEOTIDE SEQUENCE [LARGE SCALE GENOMIC DNA]</scope>
    <source>
        <strain evidence="3">COL-18-3</strain>
    </source>
</reference>